<gene>
    <name evidence="2" type="ORF">Taro_047912</name>
</gene>
<dbReference type="Proteomes" id="UP000652761">
    <property type="component" value="Unassembled WGS sequence"/>
</dbReference>
<protein>
    <submittedName>
        <fullName evidence="2">Uncharacterized protein</fullName>
    </submittedName>
</protein>
<evidence type="ECO:0000313" key="2">
    <source>
        <dbReference type="EMBL" id="MQM14976.1"/>
    </source>
</evidence>
<evidence type="ECO:0000313" key="3">
    <source>
        <dbReference type="Proteomes" id="UP000652761"/>
    </source>
</evidence>
<proteinExistence type="predicted"/>
<reference evidence="2" key="1">
    <citation type="submission" date="2017-07" db="EMBL/GenBank/DDBJ databases">
        <title>Taro Niue Genome Assembly and Annotation.</title>
        <authorList>
            <person name="Atibalentja N."/>
            <person name="Keating K."/>
            <person name="Fields C.J."/>
        </authorList>
    </citation>
    <scope>NUCLEOTIDE SEQUENCE</scope>
    <source>
        <strain evidence="2">Niue_2</strain>
        <tissue evidence="2">Leaf</tissue>
    </source>
</reference>
<keyword evidence="3" id="KW-1185">Reference proteome</keyword>
<accession>A0A843X1W3</accession>
<keyword evidence="1" id="KW-0472">Membrane</keyword>
<comment type="caution">
    <text evidence="2">The sequence shown here is derived from an EMBL/GenBank/DDBJ whole genome shotgun (WGS) entry which is preliminary data.</text>
</comment>
<dbReference type="AlphaFoldDB" id="A0A843X1W3"/>
<evidence type="ECO:0000256" key="1">
    <source>
        <dbReference type="SAM" id="Phobius"/>
    </source>
</evidence>
<sequence>MRPGRDVVMLEWSAVTAWVTPHLAAAFLSRRGLPSRPYACSIDVAYLGVVTTFSVSEASMLRWCRPARAGDVFLPFGVRRRRSFLREGPNGFLLRVENSMLEVDMLPSPCGLPISCFGTIFGRRVAELPPAENATPLEAAILSRWRSRPRQDRGAFGCRDLVATARPFPSAVYASLSPGARYLRACPMTRVEDKTSPCGGHDEQSYGVSDHVYFPYRASCSFASALLLVGETFQQRQGTHRAEETVRFVGGDRENQFLGVGRGSSSRVVRLLSSGRVHAGRRRRGGETFQQRQGTHRAEETVRFVGGDRENRFLGVGRGLDPLPYEFLSNPAKPKAHRATFSHAVSSPSFSDEAAELERLLLEMGPDLGRELRGTRSHSPEVFPHPSPFTTLESLDPLLSPPPEPPDHPLGTQGIFSSPPPDPHNHLVGSKDYPHLFPHLSPPIIFWVLRIPLTYLFLLSHPITLCILRVSFHIYLSHLTFFLVLRNPLFLLHPSLLTVGGVHLL</sequence>
<organism evidence="2 3">
    <name type="scientific">Colocasia esculenta</name>
    <name type="common">Wild taro</name>
    <name type="synonym">Arum esculentum</name>
    <dbReference type="NCBI Taxonomy" id="4460"/>
    <lineage>
        <taxon>Eukaryota</taxon>
        <taxon>Viridiplantae</taxon>
        <taxon>Streptophyta</taxon>
        <taxon>Embryophyta</taxon>
        <taxon>Tracheophyta</taxon>
        <taxon>Spermatophyta</taxon>
        <taxon>Magnoliopsida</taxon>
        <taxon>Liliopsida</taxon>
        <taxon>Araceae</taxon>
        <taxon>Aroideae</taxon>
        <taxon>Colocasieae</taxon>
        <taxon>Colocasia</taxon>
    </lineage>
</organism>
<keyword evidence="1" id="KW-0812">Transmembrane</keyword>
<dbReference type="EMBL" id="NMUH01006310">
    <property type="protein sequence ID" value="MQM14976.1"/>
    <property type="molecule type" value="Genomic_DNA"/>
</dbReference>
<feature type="transmembrane region" description="Helical" evidence="1">
    <location>
        <begin position="440"/>
        <end position="459"/>
    </location>
</feature>
<name>A0A843X1W3_COLES</name>
<keyword evidence="1" id="KW-1133">Transmembrane helix</keyword>